<evidence type="ECO:0000313" key="1">
    <source>
        <dbReference type="EMBL" id="GAA0589743.1"/>
    </source>
</evidence>
<organism evidence="1 2">
    <name type="scientific">Virgibacillus siamensis</name>
    <dbReference type="NCBI Taxonomy" id="480071"/>
    <lineage>
        <taxon>Bacteria</taxon>
        <taxon>Bacillati</taxon>
        <taxon>Bacillota</taxon>
        <taxon>Bacilli</taxon>
        <taxon>Bacillales</taxon>
        <taxon>Bacillaceae</taxon>
        <taxon>Virgibacillus</taxon>
    </lineage>
</organism>
<protein>
    <recommendedName>
        <fullName evidence="3">Degradation enzyme regulation protein DegQ</fullName>
    </recommendedName>
</protein>
<reference evidence="1 2" key="1">
    <citation type="journal article" date="2019" name="Int. J. Syst. Evol. Microbiol.">
        <title>The Global Catalogue of Microorganisms (GCM) 10K type strain sequencing project: providing services to taxonomists for standard genome sequencing and annotation.</title>
        <authorList>
            <consortium name="The Broad Institute Genomics Platform"/>
            <consortium name="The Broad Institute Genome Sequencing Center for Infectious Disease"/>
            <person name="Wu L."/>
            <person name="Ma J."/>
        </authorList>
    </citation>
    <scope>NUCLEOTIDE SEQUENCE [LARGE SCALE GENOMIC DNA]</scope>
    <source>
        <strain evidence="1 2">JCM 15395</strain>
    </source>
</reference>
<proteinExistence type="predicted"/>
<accession>A0ABN1FFJ7</accession>
<dbReference type="Proteomes" id="UP001500866">
    <property type="component" value="Unassembled WGS sequence"/>
</dbReference>
<dbReference type="RefSeq" id="WP_343809465.1">
    <property type="nucleotide sequence ID" value="NZ_BAAADS010000001.1"/>
</dbReference>
<sequence>MSEITNNELAKRLRQHEETITQLVEIVAATNHKLAELDKKLSENTHSASLT</sequence>
<comment type="caution">
    <text evidence="1">The sequence shown here is derived from an EMBL/GenBank/DDBJ whole genome shotgun (WGS) entry which is preliminary data.</text>
</comment>
<evidence type="ECO:0000313" key="2">
    <source>
        <dbReference type="Proteomes" id="UP001500866"/>
    </source>
</evidence>
<gene>
    <name evidence="1" type="ORF">GCM10009001_02070</name>
</gene>
<dbReference type="EMBL" id="BAAADS010000001">
    <property type="protein sequence ID" value="GAA0589743.1"/>
    <property type="molecule type" value="Genomic_DNA"/>
</dbReference>
<name>A0ABN1FFJ7_9BACI</name>
<evidence type="ECO:0008006" key="3">
    <source>
        <dbReference type="Google" id="ProtNLM"/>
    </source>
</evidence>
<keyword evidence="2" id="KW-1185">Reference proteome</keyword>